<feature type="compositionally biased region" description="Polar residues" evidence="1">
    <location>
        <begin position="1500"/>
        <end position="1515"/>
    </location>
</feature>
<feature type="compositionally biased region" description="Polar residues" evidence="1">
    <location>
        <begin position="424"/>
        <end position="443"/>
    </location>
</feature>
<feature type="region of interest" description="Disordered" evidence="1">
    <location>
        <begin position="1989"/>
        <end position="2026"/>
    </location>
</feature>
<reference evidence="2 3" key="1">
    <citation type="submission" date="2021-07" db="EMBL/GenBank/DDBJ databases">
        <authorList>
            <person name="Imarazene B."/>
            <person name="Zahm M."/>
            <person name="Klopp C."/>
            <person name="Cabau C."/>
            <person name="Beille S."/>
            <person name="Jouanno E."/>
            <person name="Castinel A."/>
            <person name="Lluch J."/>
            <person name="Gil L."/>
            <person name="Kuchtly C."/>
            <person name="Lopez Roques C."/>
            <person name="Donnadieu C."/>
            <person name="Parrinello H."/>
            <person name="Journot L."/>
            <person name="Du K."/>
            <person name="Schartl M."/>
            <person name="Retaux S."/>
            <person name="Guiguen Y."/>
        </authorList>
    </citation>
    <scope>NUCLEOTIDE SEQUENCE [LARGE SCALE GENOMIC DNA]</scope>
    <source>
        <strain evidence="2">Pach_M1</strain>
        <tissue evidence="2">Testis</tissue>
    </source>
</reference>
<gene>
    <name evidence="2" type="ORF">AMEX_G27450</name>
</gene>
<feature type="compositionally biased region" description="Low complexity" evidence="1">
    <location>
        <begin position="1516"/>
        <end position="1542"/>
    </location>
</feature>
<feature type="compositionally biased region" description="Polar residues" evidence="1">
    <location>
        <begin position="1643"/>
        <end position="1686"/>
    </location>
</feature>
<feature type="compositionally biased region" description="Polar residues" evidence="1">
    <location>
        <begin position="892"/>
        <end position="953"/>
    </location>
</feature>
<feature type="region of interest" description="Disordered" evidence="1">
    <location>
        <begin position="2149"/>
        <end position="2186"/>
    </location>
</feature>
<proteinExistence type="predicted"/>
<feature type="compositionally biased region" description="Low complexity" evidence="1">
    <location>
        <begin position="1687"/>
        <end position="1699"/>
    </location>
</feature>
<feature type="compositionally biased region" description="Low complexity" evidence="1">
    <location>
        <begin position="1350"/>
        <end position="1369"/>
    </location>
</feature>
<feature type="region of interest" description="Disordered" evidence="1">
    <location>
        <begin position="1"/>
        <end position="319"/>
    </location>
</feature>
<comment type="caution">
    <text evidence="2">The sequence shown here is derived from an EMBL/GenBank/DDBJ whole genome shotgun (WGS) entry which is preliminary data.</text>
</comment>
<feature type="compositionally biased region" description="Polar residues" evidence="1">
    <location>
        <begin position="709"/>
        <end position="735"/>
    </location>
</feature>
<feature type="region of interest" description="Disordered" evidence="1">
    <location>
        <begin position="337"/>
        <end position="374"/>
    </location>
</feature>
<evidence type="ECO:0000256" key="1">
    <source>
        <dbReference type="SAM" id="MobiDB-lite"/>
    </source>
</evidence>
<feature type="region of interest" description="Disordered" evidence="1">
    <location>
        <begin position="1269"/>
        <end position="1392"/>
    </location>
</feature>
<dbReference type="Proteomes" id="UP000752171">
    <property type="component" value="Unassembled WGS sequence"/>
</dbReference>
<feature type="compositionally biased region" description="Polar residues" evidence="1">
    <location>
        <begin position="758"/>
        <end position="772"/>
    </location>
</feature>
<feature type="region of interest" description="Disordered" evidence="1">
    <location>
        <begin position="753"/>
        <end position="955"/>
    </location>
</feature>
<organism evidence="2 3">
    <name type="scientific">Astyanax mexicanus</name>
    <name type="common">Blind cave fish</name>
    <name type="synonym">Astyanax fasciatus mexicanus</name>
    <dbReference type="NCBI Taxonomy" id="7994"/>
    <lineage>
        <taxon>Eukaryota</taxon>
        <taxon>Metazoa</taxon>
        <taxon>Chordata</taxon>
        <taxon>Craniata</taxon>
        <taxon>Vertebrata</taxon>
        <taxon>Euteleostomi</taxon>
        <taxon>Actinopterygii</taxon>
        <taxon>Neopterygii</taxon>
        <taxon>Teleostei</taxon>
        <taxon>Ostariophysi</taxon>
        <taxon>Characiformes</taxon>
        <taxon>Characoidei</taxon>
        <taxon>Acestrorhamphidae</taxon>
        <taxon>Acestrorhamphinae</taxon>
        <taxon>Astyanax</taxon>
    </lineage>
</organism>
<feature type="compositionally biased region" description="Low complexity" evidence="1">
    <location>
        <begin position="99"/>
        <end position="115"/>
    </location>
</feature>
<feature type="compositionally biased region" description="Polar residues" evidence="1">
    <location>
        <begin position="1414"/>
        <end position="1426"/>
    </location>
</feature>
<feature type="region of interest" description="Disordered" evidence="1">
    <location>
        <begin position="1812"/>
        <end position="1855"/>
    </location>
</feature>
<feature type="compositionally biased region" description="Polar residues" evidence="1">
    <location>
        <begin position="689"/>
        <end position="700"/>
    </location>
</feature>
<feature type="compositionally biased region" description="Polar residues" evidence="1">
    <location>
        <begin position="2006"/>
        <end position="2026"/>
    </location>
</feature>
<feature type="compositionally biased region" description="Polar residues" evidence="1">
    <location>
        <begin position="840"/>
        <end position="859"/>
    </location>
</feature>
<feature type="compositionally biased region" description="Low complexity" evidence="1">
    <location>
        <begin position="777"/>
        <end position="789"/>
    </location>
</feature>
<feature type="compositionally biased region" description="Low complexity" evidence="1">
    <location>
        <begin position="860"/>
        <end position="891"/>
    </location>
</feature>
<feature type="compositionally biased region" description="Polar residues" evidence="1">
    <location>
        <begin position="1708"/>
        <end position="1723"/>
    </location>
</feature>
<feature type="region of interest" description="Disordered" evidence="1">
    <location>
        <begin position="1110"/>
        <end position="1146"/>
    </location>
</feature>
<evidence type="ECO:0000313" key="3">
    <source>
        <dbReference type="Proteomes" id="UP000752171"/>
    </source>
</evidence>
<feature type="region of interest" description="Disordered" evidence="1">
    <location>
        <begin position="689"/>
        <end position="735"/>
    </location>
</feature>
<protein>
    <submittedName>
        <fullName evidence="2">Mucin-3A-like</fullName>
    </submittedName>
</protein>
<feature type="compositionally biased region" description="Polar residues" evidence="1">
    <location>
        <begin position="1543"/>
        <end position="1566"/>
    </location>
</feature>
<feature type="compositionally biased region" description="Polar residues" evidence="1">
    <location>
        <begin position="471"/>
        <end position="537"/>
    </location>
</feature>
<feature type="compositionally biased region" description="Polar residues" evidence="1">
    <location>
        <begin position="1370"/>
        <end position="1392"/>
    </location>
</feature>
<feature type="region of interest" description="Disordered" evidence="1">
    <location>
        <begin position="387"/>
        <end position="539"/>
    </location>
</feature>
<name>A0A8T2KKD8_ASTMX</name>
<feature type="compositionally biased region" description="Polar residues" evidence="1">
    <location>
        <begin position="121"/>
        <end position="136"/>
    </location>
</feature>
<feature type="compositionally biased region" description="Polar residues" evidence="1">
    <location>
        <begin position="1269"/>
        <end position="1349"/>
    </location>
</feature>
<feature type="compositionally biased region" description="Polar residues" evidence="1">
    <location>
        <begin position="1125"/>
        <end position="1146"/>
    </location>
</feature>
<feature type="compositionally biased region" description="Polar residues" evidence="1">
    <location>
        <begin position="152"/>
        <end position="277"/>
    </location>
</feature>
<feature type="region of interest" description="Disordered" evidence="1">
    <location>
        <begin position="1075"/>
        <end position="1094"/>
    </location>
</feature>
<feature type="compositionally biased region" description="Polar residues" evidence="1">
    <location>
        <begin position="2065"/>
        <end position="2075"/>
    </location>
</feature>
<feature type="compositionally biased region" description="Polar residues" evidence="1">
    <location>
        <begin position="342"/>
        <end position="356"/>
    </location>
</feature>
<feature type="compositionally biased region" description="Polar residues" evidence="1">
    <location>
        <begin position="790"/>
        <end position="833"/>
    </location>
</feature>
<feature type="region of interest" description="Disordered" evidence="1">
    <location>
        <begin position="1643"/>
        <end position="1723"/>
    </location>
</feature>
<feature type="region of interest" description="Disordered" evidence="1">
    <location>
        <begin position="2065"/>
        <end position="2088"/>
    </location>
</feature>
<accession>A0A8T2KKD8</accession>
<sequence length="2226" mass="233013">MSGDVRSFSTITSDSLSINQSEEFPQFTGATSSEPNQTKSQTGVTINTLETTQMTTHSSPSGVTSNGKSEPLTDTTSASSSNLSVDSITSSPTNSNANTQSVQSSPSLNSSVTQTPYADSDSITSNTDQSLDSASMTFTTKAEPKPTPEPKSFSTITSVSLTINQSEESSQFSGATSSEPNQTKSQTGMTINTLETTQMTTHSSLSVVTSKGKSEPLSDSTSASPSNLSVDSITSSPTHSNASTQSVQSSPALNPSVTQTPYADSDSVTSNTDQSLDSSSMTFTTKTSPKPTGSSRSEHFQSNKPVNNITPSTANKPTIQDFKTTTEPETLAQSMLIPTFPPSTSKTDDPTISTSRGLIHSNSSNYRNSNDSSAGTGIYSTEVQVTATSMSEESGTPNVSTTESNSPAASDWFTTRSPFPPTEANISPLSSTVTPTDTLHSHPTITSDSDSTLTTVQTSSPTPTESLPTTMVSSSNPSNGVTLQTAASTTPKSAETTNPELHTILSKETSSLDHTTLPLSPTTIDTNAETSKLTSAEGSIHEKASTTLMEATSSEPNQTKSQSSVAINTLETNQLTTHLSLSGVTSNGKSEPLTDSTLVSSFNLSVDSITSSPTISTANAQSVQSSSVLNSSVTHTLNAVSDNITLNTDQILDSSSMTFTTKTEPKPTGSSSSEHFQSNAGNFLTSQSIKSSQTTFMSTDSSKELPNIPTETSIESPSNKPVNNITPSTANKPTIQDFKTTTEPETLAQSMLIPTFPPSTSKTDDPTISTSRGLIHSNSSNYRNSNDSSAGTGIYSTEVQVTATSMSEESGTPNVSTTESNSPAASDWFTTRSPFPPTEANISPLSSTVTPTDTLHSHPTITSDSDSTLTTVQTSSPTPTESMPTTMVSSSNPSNGVTLQTAASTTPKSAETTNPELHTILSKETSSLNHTTLPLSPTTIDTNAETSKLTSAEGSIHEKASTTLMEATSSEPNQTKSQSSVAINTLETNQLTTHLSLSGVTSNGKSEPLTDSTLVSSFNLSVDSITSSPTISTANAQSVQSSSVLNSSVTHTLNAVSDNITLNTDQILDSSSMTFTTKTEPKPTGSSSSEHFQSNAGNFLTSQSIKSSQTTFMSTDSSKELPNIPTETSIESPVNNNTSSTANKPTIQDFETTTELITLDQSILITTFTPSTSETDDPTISTSTSLITSDSSIYRNSADSSAGTGIYSTEVQVTATSMSGDVRSFSTITSDSLSINQSEEFPQFTGATSSEPNQTKSQTGMTINTLETTQMTTHSSLSVVTSKGKSEPLSDSTSASPSNLSVDSITSSPTNSNANTKSVQSSPALNPSVTQTPNADSDSITSNTDQSLESSSMTFTTKTSPKPTGSSSSAHFQSNKPVNNITPSTANKPTIQDFETTTKPDTLAQSMLIPTVPPSTSETNDPTISTSRRLIHSNSSINRNSNDSSAGTGIYSTGVQVTATSMSEESGTPNVSTTESNSPAATDWVTTRSPFPPTEVNILPLSSTVTPTDTLHSHPTITSDLDSTLTTVQTSSPTPTESLPTTMVSSSNPSNGVTLQTPASTSPKIAVTTNPDLHIISSKETASLDHTTLPLSPTTIDSNAETIKLTSAEGSIHEKASTTLMEATSSEPNQTKSQTGVTINTLETTQMTTHSSPSGVTSNGKSEPLTDSTSASSTNLSVDSVTSSPTNSSANTQSVQSSSRSEHFQSNKPVNNITPSTANKPTIQDFKTTTEPETLAQSMLIPTFPPSTNSGFSATVHSIDSVPLHLPQTTNGLHNLSSPSFQLLTVSPTPPIVEEKSSHTTKAMLTQLTTSASVSSNYPTTTSEESKNNTEASTIVPSSPPSSSSSNSTDTFDKPMISVDNISVSQRTTDKNVSTLTTMSTSESAFHKTNATNTPSLTCTYLNVASIQTNDTELKTTTTPDPETEIPDIQTSSFIPVSQQISTDSSPETANSYSAPHAYSSVSLVDTTSFMPQTDSMASGLAKSQSSTLSLQKTGVTPSDALADSTRPSSTQVHTTPSPTLQTSTGEVTQVSPLTEVSTLSQVPLHTNPQTDVYLSTQTLSLPTHLNTPPHSGNPTEDEETVPTTISSQTDIKKEITKVTVEILNPTTKSVQPLLSMTALSGMTAPATTESDSGSAQADKSDAVLAASTGTTKIQKTPETALSKTSSSLYRSEPETQPIPDPVSSGAQVFVSEDDKIPVFRAIHFDHPVIESGTFLSVKFHNWTAN</sequence>
<feature type="compositionally biased region" description="Low complexity" evidence="1">
    <location>
        <begin position="1432"/>
        <end position="1445"/>
    </location>
</feature>
<dbReference type="EMBL" id="JAICCE010000025">
    <property type="protein sequence ID" value="KAG9259833.1"/>
    <property type="molecule type" value="Genomic_DNA"/>
</dbReference>
<feature type="region of interest" description="Disordered" evidence="1">
    <location>
        <begin position="1409"/>
        <end position="1566"/>
    </location>
</feature>
<feature type="compositionally biased region" description="Polar residues" evidence="1">
    <location>
        <begin position="387"/>
        <end position="417"/>
    </location>
</feature>
<feature type="compositionally biased region" description="Low complexity" evidence="1">
    <location>
        <begin position="278"/>
        <end position="295"/>
    </location>
</feature>
<evidence type="ECO:0000313" key="2">
    <source>
        <dbReference type="EMBL" id="KAG9259833.1"/>
    </source>
</evidence>
<feature type="compositionally biased region" description="Low complexity" evidence="1">
    <location>
        <begin position="444"/>
        <end position="470"/>
    </location>
</feature>
<feature type="compositionally biased region" description="Low complexity" evidence="1">
    <location>
        <begin position="361"/>
        <end position="373"/>
    </location>
</feature>
<feature type="compositionally biased region" description="Polar residues" evidence="1">
    <location>
        <begin position="302"/>
        <end position="319"/>
    </location>
</feature>
<feature type="compositionally biased region" description="Polar residues" evidence="1">
    <location>
        <begin position="7"/>
        <end position="98"/>
    </location>
</feature>
<feature type="compositionally biased region" description="Polar residues" evidence="1">
    <location>
        <begin position="2149"/>
        <end position="2170"/>
    </location>
</feature>
<feature type="region of interest" description="Disordered" evidence="1">
    <location>
        <begin position="659"/>
        <end position="678"/>
    </location>
</feature>
<feature type="compositionally biased region" description="Polar residues" evidence="1">
    <location>
        <begin position="1446"/>
        <end position="1489"/>
    </location>
</feature>